<organism evidence="2 3">
    <name type="scientific">Streptomyces oceani</name>
    <dbReference type="NCBI Taxonomy" id="1075402"/>
    <lineage>
        <taxon>Bacteria</taxon>
        <taxon>Bacillati</taxon>
        <taxon>Actinomycetota</taxon>
        <taxon>Actinomycetes</taxon>
        <taxon>Kitasatosporales</taxon>
        <taxon>Streptomycetaceae</taxon>
        <taxon>Streptomyces</taxon>
    </lineage>
</organism>
<comment type="caution">
    <text evidence="2">The sequence shown here is derived from an EMBL/GenBank/DDBJ whole genome shotgun (WGS) entry which is preliminary data.</text>
</comment>
<evidence type="ECO:0000313" key="2">
    <source>
        <dbReference type="EMBL" id="OEV06134.1"/>
    </source>
</evidence>
<name>A0A1E7KQG1_9ACTN</name>
<evidence type="ECO:0000313" key="3">
    <source>
        <dbReference type="Proteomes" id="UP000176101"/>
    </source>
</evidence>
<protein>
    <submittedName>
        <fullName evidence="2">Uncharacterized protein</fullName>
    </submittedName>
</protein>
<accession>A0A1E7KQG1</accession>
<dbReference type="EMBL" id="LJGU01000084">
    <property type="protein sequence ID" value="OEV06134.1"/>
    <property type="molecule type" value="Genomic_DNA"/>
</dbReference>
<evidence type="ECO:0000256" key="1">
    <source>
        <dbReference type="SAM" id="MobiDB-lite"/>
    </source>
</evidence>
<sequence>HASTAGPAGADSAASSGRLTRSHVDERETARSARQLSVRSPGTGGNARASRGRLGLGLVAVPDVPKPDPSIRTRTAGVWTGTS</sequence>
<dbReference type="Proteomes" id="UP000176101">
    <property type="component" value="Unassembled WGS sequence"/>
</dbReference>
<feature type="non-terminal residue" evidence="2">
    <location>
        <position position="1"/>
    </location>
</feature>
<proteinExistence type="predicted"/>
<reference evidence="2 3" key="1">
    <citation type="journal article" date="2016" name="Front. Microbiol.">
        <title>Comparative Genomics Analysis of Streptomyces Species Reveals Their Adaptation to the Marine Environment and Their Diversity at the Genomic Level.</title>
        <authorList>
            <person name="Tian X."/>
            <person name="Zhang Z."/>
            <person name="Yang T."/>
            <person name="Chen M."/>
            <person name="Li J."/>
            <person name="Chen F."/>
            <person name="Yang J."/>
            <person name="Li W."/>
            <person name="Zhang B."/>
            <person name="Zhang Z."/>
            <person name="Wu J."/>
            <person name="Zhang C."/>
            <person name="Long L."/>
            <person name="Xiao J."/>
        </authorList>
    </citation>
    <scope>NUCLEOTIDE SEQUENCE [LARGE SCALE GENOMIC DNA]</scope>
    <source>
        <strain evidence="2 3">SCSIO 02100</strain>
    </source>
</reference>
<gene>
    <name evidence="2" type="ORF">AN216_00465</name>
</gene>
<feature type="region of interest" description="Disordered" evidence="1">
    <location>
        <begin position="1"/>
        <end position="83"/>
    </location>
</feature>
<feature type="compositionally biased region" description="Basic and acidic residues" evidence="1">
    <location>
        <begin position="22"/>
        <end position="31"/>
    </location>
</feature>
<dbReference type="AlphaFoldDB" id="A0A1E7KQG1"/>
<dbReference type="RefSeq" id="WP_244502255.1">
    <property type="nucleotide sequence ID" value="NZ_LJGU01000084.1"/>
</dbReference>
<keyword evidence="3" id="KW-1185">Reference proteome</keyword>
<feature type="compositionally biased region" description="Low complexity" evidence="1">
    <location>
        <begin position="1"/>
        <end position="17"/>
    </location>
</feature>